<dbReference type="PANTHER" id="PTHR13767">
    <property type="entry name" value="TRNA-PSEUDOURIDINE SYNTHASE"/>
    <property type="match status" value="1"/>
</dbReference>
<protein>
    <recommendedName>
        <fullName evidence="1">tRNA pseudouridine(55) synthase</fullName>
        <ecNumber evidence="1">5.4.99.25</ecNumber>
    </recommendedName>
</protein>
<evidence type="ECO:0000256" key="2">
    <source>
        <dbReference type="ARBA" id="ARBA00022694"/>
    </source>
</evidence>
<gene>
    <name evidence="7" type="ORF">UFOPK2894_00951</name>
</gene>
<feature type="domain" description="tRNA pseudouridylate synthase B C-terminal" evidence="6">
    <location>
        <begin position="194"/>
        <end position="234"/>
    </location>
</feature>
<dbReference type="GO" id="GO:0006400">
    <property type="term" value="P:tRNA modification"/>
    <property type="evidence" value="ECO:0007669"/>
    <property type="project" value="TreeGrafter"/>
</dbReference>
<dbReference type="SUPFAM" id="SSF55120">
    <property type="entry name" value="Pseudouridine synthase"/>
    <property type="match status" value="1"/>
</dbReference>
<dbReference type="InterPro" id="IPR014780">
    <property type="entry name" value="tRNA_psdUridine_synth_TruB"/>
</dbReference>
<feature type="domain" description="Pseudouridine synthase II N-terminal" evidence="4">
    <location>
        <begin position="38"/>
        <end position="193"/>
    </location>
</feature>
<dbReference type="InterPro" id="IPR036974">
    <property type="entry name" value="PUA_sf"/>
</dbReference>
<evidence type="ECO:0000259" key="5">
    <source>
        <dbReference type="Pfam" id="PF09142"/>
    </source>
</evidence>
<evidence type="ECO:0000256" key="1">
    <source>
        <dbReference type="ARBA" id="ARBA00012787"/>
    </source>
</evidence>
<dbReference type="InterPro" id="IPR032819">
    <property type="entry name" value="TruB_C"/>
</dbReference>
<dbReference type="PANTHER" id="PTHR13767:SF2">
    <property type="entry name" value="PSEUDOURIDYLATE SYNTHASE TRUB1"/>
    <property type="match status" value="1"/>
</dbReference>
<dbReference type="EC" id="5.4.99.25" evidence="1"/>
<dbReference type="Pfam" id="PF16198">
    <property type="entry name" value="TruB_C_2"/>
    <property type="match status" value="1"/>
</dbReference>
<keyword evidence="2" id="KW-0819">tRNA processing</keyword>
<dbReference type="AlphaFoldDB" id="A0A6J6VXG9"/>
<evidence type="ECO:0000259" key="6">
    <source>
        <dbReference type="Pfam" id="PF16198"/>
    </source>
</evidence>
<dbReference type="InterPro" id="IPR015947">
    <property type="entry name" value="PUA-like_sf"/>
</dbReference>
<sequence>MAESPVTPVTPVIPVIPGIVLVDKEGGWTSHDLVAKARGIFNTRRVGHAGTLDPMATGLVILGVGGATRLLGYVSDAGKSYQGTILLGAMTNTDDADGEVIGRASTEDIAKVDDEEIAAGVKGLTGSIMQRPSNFSAIKVNGIRSYARARAGEEFELAAREIHVEKFVIVDTRRNEDSIEVDVFVTCSSGTYIRALARDLGEMLGVGGHLTSLRRTSIGGFTIEDAVKIDQIADRRIPLGEAAARILPTRKVDLDEQVLLRNGRAIFAVGKVGAYAALNTGGDLVALLQEEGERAKPIAVFLEEA</sequence>
<dbReference type="NCBIfam" id="TIGR00431">
    <property type="entry name" value="TruB"/>
    <property type="match status" value="1"/>
</dbReference>
<evidence type="ECO:0000313" key="7">
    <source>
        <dbReference type="EMBL" id="CAB4777352.1"/>
    </source>
</evidence>
<dbReference type="Gene3D" id="3.30.2350.10">
    <property type="entry name" value="Pseudouridine synthase"/>
    <property type="match status" value="1"/>
</dbReference>
<reference evidence="7" key="1">
    <citation type="submission" date="2020-05" db="EMBL/GenBank/DDBJ databases">
        <authorList>
            <person name="Chiriac C."/>
            <person name="Salcher M."/>
            <person name="Ghai R."/>
            <person name="Kavagutti S V."/>
        </authorList>
    </citation>
    <scope>NUCLEOTIDE SEQUENCE</scope>
</reference>
<dbReference type="InterPro" id="IPR015225">
    <property type="entry name" value="tRNA_psdUridine_synth_fam2_C"/>
</dbReference>
<dbReference type="InterPro" id="IPR002501">
    <property type="entry name" value="PsdUridine_synth_N"/>
</dbReference>
<dbReference type="SUPFAM" id="SSF88697">
    <property type="entry name" value="PUA domain-like"/>
    <property type="match status" value="1"/>
</dbReference>
<evidence type="ECO:0000256" key="3">
    <source>
        <dbReference type="ARBA" id="ARBA00023235"/>
    </source>
</evidence>
<dbReference type="InterPro" id="IPR020103">
    <property type="entry name" value="PsdUridine_synth_cat_dom_sf"/>
</dbReference>
<proteinExistence type="inferred from homology"/>
<feature type="domain" description="tRNA pseudouridine synthase II TruB subfamily 2 C-terminal" evidence="5">
    <location>
        <begin position="248"/>
        <end position="301"/>
    </location>
</feature>
<dbReference type="Pfam" id="PF09142">
    <property type="entry name" value="TruB_C"/>
    <property type="match status" value="1"/>
</dbReference>
<dbReference type="Pfam" id="PF01509">
    <property type="entry name" value="TruB_N"/>
    <property type="match status" value="1"/>
</dbReference>
<organism evidence="7">
    <name type="scientific">freshwater metagenome</name>
    <dbReference type="NCBI Taxonomy" id="449393"/>
    <lineage>
        <taxon>unclassified sequences</taxon>
        <taxon>metagenomes</taxon>
        <taxon>ecological metagenomes</taxon>
    </lineage>
</organism>
<keyword evidence="3" id="KW-0413">Isomerase</keyword>
<dbReference type="HAMAP" id="MF_01080">
    <property type="entry name" value="TruB_bact"/>
    <property type="match status" value="1"/>
</dbReference>
<dbReference type="CDD" id="cd02573">
    <property type="entry name" value="PseudoU_synth_EcTruB"/>
    <property type="match status" value="1"/>
</dbReference>
<dbReference type="GO" id="GO:0160148">
    <property type="term" value="F:tRNA pseudouridine(55) synthase activity"/>
    <property type="evidence" value="ECO:0007669"/>
    <property type="project" value="UniProtKB-EC"/>
</dbReference>
<dbReference type="GO" id="GO:0003723">
    <property type="term" value="F:RNA binding"/>
    <property type="evidence" value="ECO:0007669"/>
    <property type="project" value="InterPro"/>
</dbReference>
<dbReference type="GO" id="GO:1990481">
    <property type="term" value="P:mRNA pseudouridine synthesis"/>
    <property type="evidence" value="ECO:0007669"/>
    <property type="project" value="TreeGrafter"/>
</dbReference>
<dbReference type="Gene3D" id="2.30.130.10">
    <property type="entry name" value="PUA domain"/>
    <property type="match status" value="1"/>
</dbReference>
<evidence type="ECO:0000259" key="4">
    <source>
        <dbReference type="Pfam" id="PF01509"/>
    </source>
</evidence>
<accession>A0A6J6VXG9</accession>
<dbReference type="EMBL" id="CAEZZQ010000054">
    <property type="protein sequence ID" value="CAB4777352.1"/>
    <property type="molecule type" value="Genomic_DNA"/>
</dbReference>
<name>A0A6J6VXG9_9ZZZZ</name>